<gene>
    <name evidence="2" type="ORF">F511_28782</name>
</gene>
<dbReference type="AlphaFoldDB" id="A0A2Z7CXS5"/>
<feature type="compositionally biased region" description="Polar residues" evidence="1">
    <location>
        <begin position="20"/>
        <end position="37"/>
    </location>
</feature>
<dbReference type="PANTHER" id="PTHR33564">
    <property type="entry name" value="TRANSMEMBRANE PROTEIN"/>
    <property type="match status" value="1"/>
</dbReference>
<evidence type="ECO:0000313" key="3">
    <source>
        <dbReference type="Proteomes" id="UP000250235"/>
    </source>
</evidence>
<proteinExistence type="predicted"/>
<feature type="region of interest" description="Disordered" evidence="1">
    <location>
        <begin position="20"/>
        <end position="76"/>
    </location>
</feature>
<dbReference type="EMBL" id="KQ993041">
    <property type="protein sequence ID" value="KZV49459.1"/>
    <property type="molecule type" value="Genomic_DNA"/>
</dbReference>
<evidence type="ECO:0000256" key="1">
    <source>
        <dbReference type="SAM" id="MobiDB-lite"/>
    </source>
</evidence>
<name>A0A2Z7CXS5_9LAMI</name>
<reference evidence="2 3" key="1">
    <citation type="journal article" date="2015" name="Proc. Natl. Acad. Sci. U.S.A.">
        <title>The resurrection genome of Boea hygrometrica: A blueprint for survival of dehydration.</title>
        <authorList>
            <person name="Xiao L."/>
            <person name="Yang G."/>
            <person name="Zhang L."/>
            <person name="Yang X."/>
            <person name="Zhao S."/>
            <person name="Ji Z."/>
            <person name="Zhou Q."/>
            <person name="Hu M."/>
            <person name="Wang Y."/>
            <person name="Chen M."/>
            <person name="Xu Y."/>
            <person name="Jin H."/>
            <person name="Xiao X."/>
            <person name="Hu G."/>
            <person name="Bao F."/>
            <person name="Hu Y."/>
            <person name="Wan P."/>
            <person name="Li L."/>
            <person name="Deng X."/>
            <person name="Kuang T."/>
            <person name="Xiang C."/>
            <person name="Zhu J.K."/>
            <person name="Oliver M.J."/>
            <person name="He Y."/>
        </authorList>
    </citation>
    <scope>NUCLEOTIDE SEQUENCE [LARGE SCALE GENOMIC DNA]</scope>
    <source>
        <strain evidence="3">cv. XS01</strain>
    </source>
</reference>
<keyword evidence="3" id="KW-1185">Reference proteome</keyword>
<organism evidence="2 3">
    <name type="scientific">Dorcoceras hygrometricum</name>
    <dbReference type="NCBI Taxonomy" id="472368"/>
    <lineage>
        <taxon>Eukaryota</taxon>
        <taxon>Viridiplantae</taxon>
        <taxon>Streptophyta</taxon>
        <taxon>Embryophyta</taxon>
        <taxon>Tracheophyta</taxon>
        <taxon>Spermatophyta</taxon>
        <taxon>Magnoliopsida</taxon>
        <taxon>eudicotyledons</taxon>
        <taxon>Gunneridae</taxon>
        <taxon>Pentapetalae</taxon>
        <taxon>asterids</taxon>
        <taxon>lamiids</taxon>
        <taxon>Lamiales</taxon>
        <taxon>Gesneriaceae</taxon>
        <taxon>Didymocarpoideae</taxon>
        <taxon>Trichosporeae</taxon>
        <taxon>Loxocarpinae</taxon>
        <taxon>Dorcoceras</taxon>
    </lineage>
</organism>
<dbReference type="OrthoDB" id="695890at2759"/>
<sequence>MAVSGTVILLVLRLQKSPSPVLSRVSPQPSSMISSVNMKHEKGKKRKKRVHFAEDVVDPTGNSEDYRKLRSNSSKNNITWEADNINNKYAKSKAPLLKKGGGEMPANRVALYNGILRDRVHKMRTSY</sequence>
<dbReference type="PANTHER" id="PTHR33564:SF11">
    <property type="entry name" value="OS06G0604600 PROTEIN"/>
    <property type="match status" value="1"/>
</dbReference>
<accession>A0A2Z7CXS5</accession>
<feature type="compositionally biased region" description="Basic residues" evidence="1">
    <location>
        <begin position="41"/>
        <end position="50"/>
    </location>
</feature>
<evidence type="ECO:0000313" key="2">
    <source>
        <dbReference type="EMBL" id="KZV49459.1"/>
    </source>
</evidence>
<dbReference type="Proteomes" id="UP000250235">
    <property type="component" value="Unassembled WGS sequence"/>
</dbReference>
<protein>
    <submittedName>
        <fullName evidence="2">Uncharacterized protein</fullName>
    </submittedName>
</protein>